<dbReference type="AlphaFoldDB" id="A0A444Y4T3"/>
<keyword evidence="2" id="KW-0804">Transcription</keyword>
<dbReference type="InterPro" id="IPR036161">
    <property type="entry name" value="RPB6/omega-like_sf"/>
</dbReference>
<comment type="caution">
    <text evidence="4">The sequence shown here is derived from an EMBL/GenBank/DDBJ whole genome shotgun (WGS) entry which is preliminary data.</text>
</comment>
<dbReference type="SUPFAM" id="SSF63562">
    <property type="entry name" value="RPB6/omega subunit-like"/>
    <property type="match status" value="1"/>
</dbReference>
<dbReference type="GO" id="GO:0005666">
    <property type="term" value="C:RNA polymerase III complex"/>
    <property type="evidence" value="ECO:0007669"/>
    <property type="project" value="TreeGrafter"/>
</dbReference>
<evidence type="ECO:0000256" key="3">
    <source>
        <dbReference type="SAM" id="MobiDB-lite"/>
    </source>
</evidence>
<proteinExistence type="predicted"/>
<dbReference type="GO" id="GO:0006360">
    <property type="term" value="P:transcription by RNA polymerase I"/>
    <property type="evidence" value="ECO:0007669"/>
    <property type="project" value="TreeGrafter"/>
</dbReference>
<dbReference type="GO" id="GO:0005736">
    <property type="term" value="C:RNA polymerase I complex"/>
    <property type="evidence" value="ECO:0007669"/>
    <property type="project" value="TreeGrafter"/>
</dbReference>
<evidence type="ECO:0000256" key="2">
    <source>
        <dbReference type="ARBA" id="ARBA00023163"/>
    </source>
</evidence>
<dbReference type="GO" id="GO:0042797">
    <property type="term" value="P:tRNA transcription by RNA polymerase III"/>
    <property type="evidence" value="ECO:0007669"/>
    <property type="project" value="TreeGrafter"/>
</dbReference>
<keyword evidence="5" id="KW-1185">Reference proteome</keyword>
<organism evidence="4 5">
    <name type="scientific">Arachis hypogaea</name>
    <name type="common">Peanut</name>
    <dbReference type="NCBI Taxonomy" id="3818"/>
    <lineage>
        <taxon>Eukaryota</taxon>
        <taxon>Viridiplantae</taxon>
        <taxon>Streptophyta</taxon>
        <taxon>Embryophyta</taxon>
        <taxon>Tracheophyta</taxon>
        <taxon>Spermatophyta</taxon>
        <taxon>Magnoliopsida</taxon>
        <taxon>eudicotyledons</taxon>
        <taxon>Gunneridae</taxon>
        <taxon>Pentapetalae</taxon>
        <taxon>rosids</taxon>
        <taxon>fabids</taxon>
        <taxon>Fabales</taxon>
        <taxon>Fabaceae</taxon>
        <taxon>Papilionoideae</taxon>
        <taxon>50 kb inversion clade</taxon>
        <taxon>dalbergioids sensu lato</taxon>
        <taxon>Dalbergieae</taxon>
        <taxon>Pterocarpus clade</taxon>
        <taxon>Arachis</taxon>
    </lineage>
</organism>
<dbReference type="GO" id="GO:0006366">
    <property type="term" value="P:transcription by RNA polymerase II"/>
    <property type="evidence" value="ECO:0007669"/>
    <property type="project" value="TreeGrafter"/>
</dbReference>
<dbReference type="EMBL" id="SDMP01000018">
    <property type="protein sequence ID" value="RYQ96930.1"/>
    <property type="molecule type" value="Genomic_DNA"/>
</dbReference>
<dbReference type="GO" id="GO:0003677">
    <property type="term" value="F:DNA binding"/>
    <property type="evidence" value="ECO:0007669"/>
    <property type="project" value="InterPro"/>
</dbReference>
<evidence type="ECO:0000256" key="1">
    <source>
        <dbReference type="ARBA" id="ARBA00022478"/>
    </source>
</evidence>
<dbReference type="PANTHER" id="PTHR47227">
    <property type="entry name" value="DNA-DIRECTED RNA POLYMERASE SUBUNIT K"/>
    <property type="match status" value="1"/>
</dbReference>
<dbReference type="STRING" id="3818.A0A444Y4T3"/>
<feature type="compositionally biased region" description="Acidic residues" evidence="3">
    <location>
        <begin position="39"/>
        <end position="49"/>
    </location>
</feature>
<dbReference type="Proteomes" id="UP000289738">
    <property type="component" value="Chromosome B08"/>
</dbReference>
<keyword evidence="1" id="KW-0240">DNA-directed RNA polymerase</keyword>
<dbReference type="PANTHER" id="PTHR47227:SF8">
    <property type="entry name" value="DNA-DIRECTED RNA POLYMERASES II, IV AND V SUBUNIT 6A"/>
    <property type="match status" value="1"/>
</dbReference>
<evidence type="ECO:0000313" key="4">
    <source>
        <dbReference type="EMBL" id="RYQ96930.1"/>
    </source>
</evidence>
<gene>
    <name evidence="4" type="ORF">Ahy_B08g092868</name>
</gene>
<evidence type="ECO:0000313" key="5">
    <source>
        <dbReference type="Proteomes" id="UP000289738"/>
    </source>
</evidence>
<reference evidence="4 5" key="1">
    <citation type="submission" date="2019-01" db="EMBL/GenBank/DDBJ databases">
        <title>Sequencing of cultivated peanut Arachis hypogaea provides insights into genome evolution and oil improvement.</title>
        <authorList>
            <person name="Chen X."/>
        </authorList>
    </citation>
    <scope>NUCLEOTIDE SEQUENCE [LARGE SCALE GENOMIC DNA]</scope>
    <source>
        <strain evidence="5">cv. Fuhuasheng</strain>
        <tissue evidence="4">Leaves</tissue>
    </source>
</reference>
<dbReference type="GO" id="GO:0005665">
    <property type="term" value="C:RNA polymerase II, core complex"/>
    <property type="evidence" value="ECO:0007669"/>
    <property type="project" value="TreeGrafter"/>
</dbReference>
<accession>A0A444Y4T3</accession>
<sequence length="274" mass="30519">MGLNDSMKFIGGFFDFDGQEGAEEDVDNNKNEDIIGEPLEIDDKEDEQPVEWPRKTSKYMTKYERAQILGTRALQISMNAPVMVELEGETDPLKLPASGSETESLHTLGSDCWDLKISPFNLVSDFNFGVHRHHSCGTRVKIACHYVSNLSYPLKVFVTDVIFVQGSVKDICKDGGIFKKILKEGKGWENPKDPDEVLEGRESYFVDGFGEKGKPTDGDEGAVPQNATLQITLELVSWKTVSEVTDDKKVVKKILSEGQGYERLNEGAVVKGDY</sequence>
<name>A0A444Y4T3_ARAHY</name>
<dbReference type="Gene3D" id="3.90.940.10">
    <property type="match status" value="1"/>
</dbReference>
<feature type="region of interest" description="Disordered" evidence="3">
    <location>
        <begin position="18"/>
        <end position="49"/>
    </location>
</feature>
<dbReference type="GO" id="GO:0003899">
    <property type="term" value="F:DNA-directed RNA polymerase activity"/>
    <property type="evidence" value="ECO:0007669"/>
    <property type="project" value="InterPro"/>
</dbReference>
<protein>
    <submittedName>
        <fullName evidence="4">Uncharacterized protein</fullName>
    </submittedName>
</protein>